<evidence type="ECO:0000256" key="1">
    <source>
        <dbReference type="ARBA" id="ARBA00004245"/>
    </source>
</evidence>
<reference evidence="5" key="1">
    <citation type="submission" date="2022-10" db="EMBL/GenBank/DDBJ databases">
        <authorList>
            <person name="Byrne P K."/>
        </authorList>
    </citation>
    <scope>NUCLEOTIDE SEQUENCE</scope>
    <source>
        <strain evidence="5">IFO1815</strain>
    </source>
</reference>
<sequence length="1248" mass="139705">MSSKLKYADIDVPLDWLYKGKRRNRTKNVNSARVSDVTSSSVKKTVTSTSASAVTVNATVSPQRPLNDRSVNNEVSNSKSAVSAGKVPQQKQFPTRRTRSHSVSYGILQKSTTDDTTDSPKITRIRTAQDQPIKEIDSSIGVEPIVSKKGRTRSSSISSSLNERSKKSLFGSLFGRRPSSTPSPIIERPSSSRSDHKKSTDLPPIDTKQSKSSTPSSAPATASFKPASSGGNRHLDGSLTSKLLSIPHSILETSSSNSSHHHHHHYQQLHSHRREQDSPQSSQSPDLSPISEKEIAQKQLQKLSNVNLKRVTIAVQEFNSDPPQQLPSRKPKRGDVLIPEDMISAPPLISLGISNSGDQSSSQSNISPSYSKDSKEYKAALENFKRAVKEAEKHQKDAYYVAERMAHEVASYKARQLKTSPSGAAANSVANLATDQESTSLDARASKLHIDKPINAGAHPFETHQDDSARYSSHIEQTLDVAYTRCCHLREILPIPSTLRQVRGKTAPLQTLKFLNPKPTLVDILSFCDFIAITPIHNIIFDNVCLTHDMFRIVICSLVTSPVVEKLGLRNVVINEQSWKLLCKFLLKNETLIKLDISQTKARTDLNDSNYRDQMDWELFCEVLRNKKGKPLEELLLNGLRFDKMSFNHFKNTLLTFAQMNPGNSIRLGMANVEFSTQCFDFLFDWMSEYNVQGVDLAYNNLESLAKPMIKKLARLPYKHLEYFTLNSTNITSVDDMSCILKYLSRLPSIKFLDLSNLPQLFPEILTSGYKYLPQFPQLKRVHFDFNDLYIKETTMLVSILSKCGTLSHVSLIGQSPMPDVNKILVDTDEPEKMRAEKKEQIMFLRNTLWASLYAFVRDSHNLVSLDVDYDQVPDEIQSRIALCLMHNMKRIMDSSFKLDELTVQDDLIFDGSLITETAEEVLKRLNDKSLLQNDVGKKYLLKKYFEKMEKVHHNVQHTIDSMFEKRKSGELPLQEKENLLRLLLLEKNLSNILDIFASMPNIADVVPFSKADNNFPNIRDSSISTNYNDGIRPSLKHLDSDRLINDASVPENDSSVRPHLMATDSGRIIDVTTGKALLFKSSSNTSLAGKRQEEEEGELHKWGVFVQHQSSRHNAVIPSSTSSSRTSSSPSPNGNVRGGKKMGSAQTSGSRPKILPKIPTGTELRDAIIKAKGINSVDDLIKNVTSEKVVLESLYGDELNSGSPSNDNLQEPQLKGPLHRPSIEDETVTKKYDKLLNDLSNVRHSKC</sequence>
<feature type="compositionally biased region" description="Low complexity" evidence="4">
    <location>
        <begin position="1119"/>
        <end position="1133"/>
    </location>
</feature>
<dbReference type="SUPFAM" id="SSF52047">
    <property type="entry name" value="RNI-like"/>
    <property type="match status" value="1"/>
</dbReference>
<feature type="region of interest" description="Disordered" evidence="4">
    <location>
        <begin position="252"/>
        <end position="289"/>
    </location>
</feature>
<dbReference type="PANTHER" id="PTHR24107">
    <property type="entry name" value="YNEIN REGULATORY COMPLEX SUBUNIT 5"/>
    <property type="match status" value="1"/>
</dbReference>
<feature type="compositionally biased region" description="Low complexity" evidence="4">
    <location>
        <begin position="153"/>
        <end position="162"/>
    </location>
</feature>
<evidence type="ECO:0000256" key="4">
    <source>
        <dbReference type="SAM" id="MobiDB-lite"/>
    </source>
</evidence>
<feature type="compositionally biased region" description="Low complexity" evidence="4">
    <location>
        <begin position="210"/>
        <end position="229"/>
    </location>
</feature>
<evidence type="ECO:0000256" key="2">
    <source>
        <dbReference type="ARBA" id="ARBA00022490"/>
    </source>
</evidence>
<feature type="compositionally biased region" description="Basic residues" evidence="4">
    <location>
        <begin position="259"/>
        <end position="273"/>
    </location>
</feature>
<dbReference type="Gene3D" id="3.80.10.10">
    <property type="entry name" value="Ribonuclease Inhibitor"/>
    <property type="match status" value="1"/>
</dbReference>
<keyword evidence="6" id="KW-1185">Reference proteome</keyword>
<dbReference type="GeneID" id="80921427"/>
<organism evidence="5 6">
    <name type="scientific">Saccharomyces mikatae IFO 1815</name>
    <dbReference type="NCBI Taxonomy" id="226126"/>
    <lineage>
        <taxon>Eukaryota</taxon>
        <taxon>Fungi</taxon>
        <taxon>Dikarya</taxon>
        <taxon>Ascomycota</taxon>
        <taxon>Saccharomycotina</taxon>
        <taxon>Saccharomycetes</taxon>
        <taxon>Saccharomycetales</taxon>
        <taxon>Saccharomycetaceae</taxon>
        <taxon>Saccharomyces</taxon>
    </lineage>
</organism>
<dbReference type="EMBL" id="OX365771">
    <property type="protein sequence ID" value="CAI4036519.1"/>
    <property type="molecule type" value="Genomic_DNA"/>
</dbReference>
<gene>
    <name evidence="5" type="primary">SMKI15G3660</name>
    <name evidence="5" type="ORF">SMKI_15G3660</name>
</gene>
<proteinExistence type="predicted"/>
<dbReference type="InterPro" id="IPR032675">
    <property type="entry name" value="LRR_dom_sf"/>
</dbReference>
<feature type="region of interest" description="Disordered" evidence="4">
    <location>
        <begin position="62"/>
        <end position="238"/>
    </location>
</feature>
<keyword evidence="3" id="KW-0206">Cytoskeleton</keyword>
<feature type="compositionally biased region" description="Polar residues" evidence="4">
    <location>
        <begin position="69"/>
        <end position="81"/>
    </location>
</feature>
<dbReference type="AlphaFoldDB" id="A0AA35IVK5"/>
<accession>A0AA35IVK5</accession>
<dbReference type="Proteomes" id="UP001161438">
    <property type="component" value="Chromosome 15"/>
</dbReference>
<evidence type="ECO:0000313" key="6">
    <source>
        <dbReference type="Proteomes" id="UP001161438"/>
    </source>
</evidence>
<dbReference type="RefSeq" id="XP_056079639.1">
    <property type="nucleotide sequence ID" value="XM_056225863.1"/>
</dbReference>
<feature type="region of interest" description="Disordered" evidence="4">
    <location>
        <begin position="1113"/>
        <end position="1160"/>
    </location>
</feature>
<protein>
    <submittedName>
        <fullName evidence="5">Uncharacterized protein</fullName>
    </submittedName>
</protein>
<dbReference type="InterPro" id="IPR052410">
    <property type="entry name" value="DRC5"/>
</dbReference>
<evidence type="ECO:0000313" key="5">
    <source>
        <dbReference type="EMBL" id="CAI4036519.1"/>
    </source>
</evidence>
<dbReference type="GO" id="GO:0005856">
    <property type="term" value="C:cytoskeleton"/>
    <property type="evidence" value="ECO:0007669"/>
    <property type="project" value="UniProtKB-SubCell"/>
</dbReference>
<comment type="subcellular location">
    <subcellularLocation>
        <location evidence="1">Cytoplasm</location>
        <location evidence="1">Cytoskeleton</location>
    </subcellularLocation>
</comment>
<feature type="compositionally biased region" description="Polar residues" evidence="4">
    <location>
        <begin position="1201"/>
        <end position="1212"/>
    </location>
</feature>
<feature type="compositionally biased region" description="Low complexity" evidence="4">
    <location>
        <begin position="176"/>
        <end position="192"/>
    </location>
</feature>
<feature type="region of interest" description="Disordered" evidence="4">
    <location>
        <begin position="1200"/>
        <end position="1222"/>
    </location>
</feature>
<dbReference type="PANTHER" id="PTHR24107:SF30">
    <property type="entry name" value="GLC7-INTERACTING PROTEIN 3-RELATED"/>
    <property type="match status" value="1"/>
</dbReference>
<evidence type="ECO:0000256" key="3">
    <source>
        <dbReference type="ARBA" id="ARBA00023212"/>
    </source>
</evidence>
<feature type="compositionally biased region" description="Low complexity" evidence="4">
    <location>
        <begin position="278"/>
        <end position="289"/>
    </location>
</feature>
<feature type="region of interest" description="Disordered" evidence="4">
    <location>
        <begin position="348"/>
        <end position="372"/>
    </location>
</feature>
<name>A0AA35IVK5_SACMI</name>
<feature type="compositionally biased region" description="Low complexity" evidence="4">
    <location>
        <begin position="350"/>
        <end position="371"/>
    </location>
</feature>
<keyword evidence="2" id="KW-0963">Cytoplasm</keyword>